<gene>
    <name evidence="2" type="ORF">DP107_13880</name>
</gene>
<proteinExistence type="predicted"/>
<dbReference type="RefSeq" id="WP_144262754.1">
    <property type="nucleotide sequence ID" value="NZ_QMDX01000010.1"/>
</dbReference>
<evidence type="ECO:0000313" key="2">
    <source>
        <dbReference type="EMBL" id="TSD09749.1"/>
    </source>
</evidence>
<organism evidence="2 3">
    <name type="scientific">Haloglomus irregulare</name>
    <dbReference type="NCBI Taxonomy" id="2234134"/>
    <lineage>
        <taxon>Archaea</taxon>
        <taxon>Methanobacteriati</taxon>
        <taxon>Methanobacteriota</taxon>
        <taxon>Stenosarchaea group</taxon>
        <taxon>Halobacteria</taxon>
        <taxon>Halobacteriales</taxon>
        <taxon>Natronomonadaceae</taxon>
        <taxon>Haloglomus</taxon>
    </lineage>
</organism>
<dbReference type="AlphaFoldDB" id="A0A554MXA8"/>
<keyword evidence="3" id="KW-1185">Reference proteome</keyword>
<name>A0A554MXA8_9EURY</name>
<dbReference type="OrthoDB" id="340836at2157"/>
<feature type="compositionally biased region" description="Basic and acidic residues" evidence="1">
    <location>
        <begin position="140"/>
        <end position="150"/>
    </location>
</feature>
<accession>A0A554MXA8</accession>
<dbReference type="EMBL" id="QMDX01000010">
    <property type="protein sequence ID" value="TSD09749.1"/>
    <property type="molecule type" value="Genomic_DNA"/>
</dbReference>
<dbReference type="InParanoid" id="A0A554MXA8"/>
<feature type="region of interest" description="Disordered" evidence="1">
    <location>
        <begin position="24"/>
        <end position="45"/>
    </location>
</feature>
<comment type="caution">
    <text evidence="2">The sequence shown here is derived from an EMBL/GenBank/DDBJ whole genome shotgun (WGS) entry which is preliminary data.</text>
</comment>
<dbReference type="Proteomes" id="UP000319894">
    <property type="component" value="Unassembled WGS sequence"/>
</dbReference>
<feature type="compositionally biased region" description="Low complexity" evidence="1">
    <location>
        <begin position="27"/>
        <end position="36"/>
    </location>
</feature>
<sequence length="277" mass="29441">MTDSLDRVRAALCERGYTVTTPEDRAAPAAVATPGPTASPPGDVDGGLALEPLATRSRVRRSRDAATPAVDPTRAVDAVAAAVERDLTCVFVVDARAAAGVREVLADPPGVRAVDADGCRTFYDVPDRLSTGEGLACVRTDDPPVWREEPATGGVTGGEGGDEGRTGLDRADGADRPIRLVLVADGEVHAAFDDYTALACPTAEAFPYTYRRGADKRVHVRNRNDREVGVYPSIRAMKADAYRPVPDPLVPEVHLDDTPLRTAWLLAVDDGSVRFGR</sequence>
<evidence type="ECO:0000256" key="1">
    <source>
        <dbReference type="SAM" id="MobiDB-lite"/>
    </source>
</evidence>
<evidence type="ECO:0000313" key="3">
    <source>
        <dbReference type="Proteomes" id="UP000319894"/>
    </source>
</evidence>
<protein>
    <submittedName>
        <fullName evidence="2">Uncharacterized protein</fullName>
    </submittedName>
</protein>
<feature type="region of interest" description="Disordered" evidence="1">
    <location>
        <begin position="140"/>
        <end position="170"/>
    </location>
</feature>
<reference evidence="2 3" key="1">
    <citation type="submission" date="2018-06" db="EMBL/GenBank/DDBJ databases">
        <title>Natronomonas sp. F16-60 a new haloarchaeon isolated from a solar saltern of Isla Cristina, Huelva, Spain.</title>
        <authorList>
            <person name="Duran-Viseras A."/>
            <person name="Sanchez-Porro C."/>
            <person name="Ventosa A."/>
        </authorList>
    </citation>
    <scope>NUCLEOTIDE SEQUENCE [LARGE SCALE GENOMIC DNA]</scope>
    <source>
        <strain evidence="2 3">F16-60</strain>
    </source>
</reference>